<keyword evidence="11" id="KW-1133">Transmembrane helix</keyword>
<evidence type="ECO:0000256" key="2">
    <source>
        <dbReference type="ARBA" id="ARBA00022475"/>
    </source>
</evidence>
<evidence type="ECO:0000256" key="11">
    <source>
        <dbReference type="SAM" id="Phobius"/>
    </source>
</evidence>
<dbReference type="OrthoDB" id="6022531at2759"/>
<dbReference type="Pfam" id="PF13855">
    <property type="entry name" value="LRR_8"/>
    <property type="match status" value="2"/>
</dbReference>
<dbReference type="InterPro" id="IPR003591">
    <property type="entry name" value="Leu-rich_rpt_typical-subtyp"/>
</dbReference>
<gene>
    <name evidence="13" type="ORF">BV898_12831</name>
</gene>
<dbReference type="SMART" id="SM00192">
    <property type="entry name" value="LDLa"/>
    <property type="match status" value="1"/>
</dbReference>
<comment type="caution">
    <text evidence="9">Lacks conserved residue(s) required for the propagation of feature annotation.</text>
</comment>
<evidence type="ECO:0000256" key="10">
    <source>
        <dbReference type="SAM" id="MobiDB-lite"/>
    </source>
</evidence>
<dbReference type="FunFam" id="3.80.10.10:FF:000732">
    <property type="entry name" value="GD11101"/>
    <property type="match status" value="1"/>
</dbReference>
<dbReference type="Gene3D" id="4.10.400.10">
    <property type="entry name" value="Low-density Lipoprotein Receptor"/>
    <property type="match status" value="1"/>
</dbReference>
<dbReference type="GO" id="GO:0009755">
    <property type="term" value="P:hormone-mediated signaling pathway"/>
    <property type="evidence" value="ECO:0007669"/>
    <property type="project" value="TreeGrafter"/>
</dbReference>
<feature type="transmembrane region" description="Helical" evidence="11">
    <location>
        <begin position="444"/>
        <end position="470"/>
    </location>
</feature>
<proteinExistence type="predicted"/>
<dbReference type="PROSITE" id="PS51450">
    <property type="entry name" value="LRR"/>
    <property type="match status" value="2"/>
</dbReference>
<dbReference type="Gene3D" id="3.80.10.10">
    <property type="entry name" value="Ribonuclease Inhibitor"/>
    <property type="match status" value="2"/>
</dbReference>
<evidence type="ECO:0000256" key="3">
    <source>
        <dbReference type="ARBA" id="ARBA00022614"/>
    </source>
</evidence>
<reference evidence="14" key="1">
    <citation type="submission" date="2017-01" db="EMBL/GenBank/DDBJ databases">
        <title>Comparative genomics of anhydrobiosis in the tardigrade Hypsibius dujardini.</title>
        <authorList>
            <person name="Yoshida Y."/>
            <person name="Koutsovoulos G."/>
            <person name="Laetsch D."/>
            <person name="Stevens L."/>
            <person name="Kumar S."/>
            <person name="Horikawa D."/>
            <person name="Ishino K."/>
            <person name="Komine S."/>
            <person name="Tomita M."/>
            <person name="Blaxter M."/>
            <person name="Arakawa K."/>
        </authorList>
    </citation>
    <scope>NUCLEOTIDE SEQUENCE [LARGE SCALE GENOMIC DNA]</scope>
    <source>
        <strain evidence="14">Z151</strain>
    </source>
</reference>
<name>A0A1W0WCI4_HYPEX</name>
<keyword evidence="4" id="KW-0677">Repeat</keyword>
<dbReference type="InterPro" id="IPR036055">
    <property type="entry name" value="LDL_receptor-like_sf"/>
</dbReference>
<dbReference type="PANTHER" id="PTHR24372:SF80">
    <property type="entry name" value="FI21465P1-RELATED"/>
    <property type="match status" value="1"/>
</dbReference>
<dbReference type="SUPFAM" id="SSF57424">
    <property type="entry name" value="LDL receptor-like module"/>
    <property type="match status" value="1"/>
</dbReference>
<keyword evidence="8" id="KW-0807">Transducer</keyword>
<evidence type="ECO:0000313" key="14">
    <source>
        <dbReference type="Proteomes" id="UP000192578"/>
    </source>
</evidence>
<evidence type="ECO:0000256" key="5">
    <source>
        <dbReference type="ARBA" id="ARBA00023040"/>
    </source>
</evidence>
<dbReference type="InterPro" id="IPR002172">
    <property type="entry name" value="LDrepeatLR_classA_rpt"/>
</dbReference>
<keyword evidence="14" id="KW-1185">Reference proteome</keyword>
<evidence type="ECO:0000313" key="13">
    <source>
        <dbReference type="EMBL" id="OQV12909.1"/>
    </source>
</evidence>
<accession>A0A1W0WCI4</accession>
<keyword evidence="6" id="KW-1015">Disulfide bond</keyword>
<dbReference type="GO" id="GO:0005886">
    <property type="term" value="C:plasma membrane"/>
    <property type="evidence" value="ECO:0007669"/>
    <property type="project" value="UniProtKB-SubCell"/>
</dbReference>
<dbReference type="InterPro" id="IPR001611">
    <property type="entry name" value="Leu-rich_rpt"/>
</dbReference>
<feature type="chain" id="PRO_5013365979" evidence="12">
    <location>
        <begin position="30"/>
        <end position="566"/>
    </location>
</feature>
<evidence type="ECO:0000256" key="7">
    <source>
        <dbReference type="ARBA" id="ARBA00023170"/>
    </source>
</evidence>
<dbReference type="PANTHER" id="PTHR24372">
    <property type="entry name" value="GLYCOPROTEIN HORMONE RECEPTOR"/>
    <property type="match status" value="1"/>
</dbReference>
<keyword evidence="2" id="KW-1003">Cell membrane</keyword>
<dbReference type="EMBL" id="MTYJ01000134">
    <property type="protein sequence ID" value="OQV12909.1"/>
    <property type="molecule type" value="Genomic_DNA"/>
</dbReference>
<evidence type="ECO:0000256" key="9">
    <source>
        <dbReference type="PROSITE-ProRule" id="PRU00124"/>
    </source>
</evidence>
<keyword evidence="3" id="KW-0433">Leucine-rich repeat</keyword>
<dbReference type="Proteomes" id="UP000192578">
    <property type="component" value="Unassembled WGS sequence"/>
</dbReference>
<evidence type="ECO:0000256" key="4">
    <source>
        <dbReference type="ARBA" id="ARBA00022737"/>
    </source>
</evidence>
<dbReference type="SUPFAM" id="SSF52058">
    <property type="entry name" value="L domain-like"/>
    <property type="match status" value="1"/>
</dbReference>
<feature type="region of interest" description="Disordered" evidence="10">
    <location>
        <begin position="542"/>
        <end position="566"/>
    </location>
</feature>
<dbReference type="GO" id="GO:0007189">
    <property type="term" value="P:adenylate cyclase-activating G protein-coupled receptor signaling pathway"/>
    <property type="evidence" value="ECO:0007669"/>
    <property type="project" value="TreeGrafter"/>
</dbReference>
<keyword evidence="12" id="KW-0732">Signal</keyword>
<evidence type="ECO:0000256" key="1">
    <source>
        <dbReference type="ARBA" id="ARBA00004651"/>
    </source>
</evidence>
<keyword evidence="7 13" id="KW-0675">Receptor</keyword>
<evidence type="ECO:0000256" key="12">
    <source>
        <dbReference type="SAM" id="SignalP"/>
    </source>
</evidence>
<dbReference type="PROSITE" id="PS50068">
    <property type="entry name" value="LDLRA_2"/>
    <property type="match status" value="1"/>
</dbReference>
<organism evidence="13 14">
    <name type="scientific">Hypsibius exemplaris</name>
    <name type="common">Freshwater tardigrade</name>
    <dbReference type="NCBI Taxonomy" id="2072580"/>
    <lineage>
        <taxon>Eukaryota</taxon>
        <taxon>Metazoa</taxon>
        <taxon>Ecdysozoa</taxon>
        <taxon>Tardigrada</taxon>
        <taxon>Eutardigrada</taxon>
        <taxon>Parachela</taxon>
        <taxon>Hypsibioidea</taxon>
        <taxon>Hypsibiidae</taxon>
        <taxon>Hypsibius</taxon>
    </lineage>
</organism>
<protein>
    <submittedName>
        <fullName evidence="13">Relaxin receptor 1</fullName>
    </submittedName>
</protein>
<dbReference type="InterPro" id="IPR032675">
    <property type="entry name" value="LRR_dom_sf"/>
</dbReference>
<dbReference type="SMART" id="SM00369">
    <property type="entry name" value="LRR_TYP"/>
    <property type="match status" value="6"/>
</dbReference>
<sequence length="566" mass="63462">MRFLHSGAESFVVLGVYCCLVAIRLSVTADLEAIKCPLGFMMCGDRETCVEEYRRCDGVVDCPGADDEAFDCGSESSGRKNNPYNSVEPSDAREVIPLMDSNCTEMADGCDETMTGEETQFPCAFRNLPRTCKCHPGEDGPFNLLCWTNSKLIRLNAVKPSPVQLTIMDINRNLSSLFPISEQKGVYSSMNNLISMKFSHNGLRTILPMAFRHHNLATVDLSYNNLTLFLNGTFAGLNVCTLFLENNSLVDWYPDTFAKNSSIMWLDLMENRVTLERPGMLRNLIHTVLIDLRGNKVSRLKNGTFNGMRELRNLDLSMNRISVIEPDAFDGAEQLRTLNLSHNLITHLPENLFHRNSQLRHLELAYNPIEFIPENLFRNFNCTTLDLRGVEIKNINEAMFRSLAPSCVVMFEKLYYCFSAPQIRNCTPKSDGISSFEDLLVSPLLVTLAWMLGIFTIVSNLAVFSARWYLDSSIKSGIHDMVVRDARVMSLFVKHLSCESFLCSRSRRITVATLCAFEVSDLLTGVYLLGICYHNELSRGTTAQTPSNGCTAPSAKPSESSVMEGF</sequence>
<evidence type="ECO:0000256" key="6">
    <source>
        <dbReference type="ARBA" id="ARBA00023157"/>
    </source>
</evidence>
<keyword evidence="11" id="KW-0812">Transmembrane</keyword>
<dbReference type="GO" id="GO:0008528">
    <property type="term" value="F:G protein-coupled peptide receptor activity"/>
    <property type="evidence" value="ECO:0007669"/>
    <property type="project" value="TreeGrafter"/>
</dbReference>
<keyword evidence="11" id="KW-0472">Membrane</keyword>
<comment type="caution">
    <text evidence="13">The sequence shown here is derived from an EMBL/GenBank/DDBJ whole genome shotgun (WGS) entry which is preliminary data.</text>
</comment>
<keyword evidence="5" id="KW-0297">G-protein coupled receptor</keyword>
<evidence type="ECO:0000256" key="8">
    <source>
        <dbReference type="ARBA" id="ARBA00023224"/>
    </source>
</evidence>
<comment type="subcellular location">
    <subcellularLocation>
        <location evidence="1">Cell membrane</location>
        <topology evidence="1">Multi-pass membrane protein</topology>
    </subcellularLocation>
</comment>
<dbReference type="CDD" id="cd00112">
    <property type="entry name" value="LDLa"/>
    <property type="match status" value="1"/>
</dbReference>
<dbReference type="AlphaFoldDB" id="A0A1W0WCI4"/>
<feature type="signal peptide" evidence="12">
    <location>
        <begin position="1"/>
        <end position="29"/>
    </location>
</feature>